<comment type="caution">
    <text evidence="2">The sequence shown here is derived from an EMBL/GenBank/DDBJ whole genome shotgun (WGS) entry which is preliminary data.</text>
</comment>
<evidence type="ECO:0000259" key="1">
    <source>
        <dbReference type="PROSITE" id="PS50181"/>
    </source>
</evidence>
<feature type="domain" description="F-box" evidence="1">
    <location>
        <begin position="36"/>
        <end position="82"/>
    </location>
</feature>
<dbReference type="EMBL" id="JAVHJO010000017">
    <property type="protein sequence ID" value="KAK6525181.1"/>
    <property type="molecule type" value="Genomic_DNA"/>
</dbReference>
<evidence type="ECO:0000313" key="2">
    <source>
        <dbReference type="EMBL" id="KAK6525181.1"/>
    </source>
</evidence>
<dbReference type="Proteomes" id="UP001365542">
    <property type="component" value="Unassembled WGS sequence"/>
</dbReference>
<dbReference type="InterPro" id="IPR001810">
    <property type="entry name" value="F-box_dom"/>
</dbReference>
<reference evidence="2 3" key="1">
    <citation type="submission" date="2019-10" db="EMBL/GenBank/DDBJ databases">
        <authorList>
            <person name="Palmer J.M."/>
        </authorList>
    </citation>
    <scope>NUCLEOTIDE SEQUENCE [LARGE SCALE GENOMIC DNA]</scope>
    <source>
        <strain evidence="2 3">TWF694</strain>
    </source>
</reference>
<protein>
    <recommendedName>
        <fullName evidence="1">F-box domain-containing protein</fullName>
    </recommendedName>
</protein>
<sequence>MADRMCKSLLKPWKFLRARRAKMESEAKPTTARPQALNILSLPVELQTQILSYLTLVDLARATTAFKPWSTIITQNHSFINDVYGNRVQILISNFKCLEFLVEEHQPVKYLFTEIFRPTLLYAHTYRGTSQDVTECPLFDAPLLRDRRGDGEVTIAIDRASQYENNVAVGYDLVGHITLPRTATVRNFVHDVILLLRGRSMASPSRLRWPTRYQYRVEEGYCLFIHGFFALPWIPASYGPETEYRACFGIKHLDPLGMIETIELES</sequence>
<proteinExistence type="predicted"/>
<name>A0AAV9WU02_9PEZI</name>
<dbReference type="AlphaFoldDB" id="A0AAV9WU02"/>
<gene>
    <name evidence="2" type="ORF">TWF694_005327</name>
</gene>
<dbReference type="PROSITE" id="PS50181">
    <property type="entry name" value="FBOX"/>
    <property type="match status" value="1"/>
</dbReference>
<organism evidence="2 3">
    <name type="scientific">Orbilia ellipsospora</name>
    <dbReference type="NCBI Taxonomy" id="2528407"/>
    <lineage>
        <taxon>Eukaryota</taxon>
        <taxon>Fungi</taxon>
        <taxon>Dikarya</taxon>
        <taxon>Ascomycota</taxon>
        <taxon>Pezizomycotina</taxon>
        <taxon>Orbiliomycetes</taxon>
        <taxon>Orbiliales</taxon>
        <taxon>Orbiliaceae</taxon>
        <taxon>Orbilia</taxon>
    </lineage>
</organism>
<dbReference type="InterPro" id="IPR036047">
    <property type="entry name" value="F-box-like_dom_sf"/>
</dbReference>
<accession>A0AAV9WU02</accession>
<keyword evidence="3" id="KW-1185">Reference proteome</keyword>
<dbReference type="SUPFAM" id="SSF81383">
    <property type="entry name" value="F-box domain"/>
    <property type="match status" value="1"/>
</dbReference>
<evidence type="ECO:0000313" key="3">
    <source>
        <dbReference type="Proteomes" id="UP001365542"/>
    </source>
</evidence>